<evidence type="ECO:0000313" key="2">
    <source>
        <dbReference type="Proteomes" id="UP000199706"/>
    </source>
</evidence>
<gene>
    <name evidence="1" type="ORF">SAMN05216466_10699</name>
</gene>
<accession>A0A1G7YA30</accession>
<protein>
    <submittedName>
        <fullName evidence="1">Uncharacterized protein</fullName>
    </submittedName>
</protein>
<dbReference type="AlphaFoldDB" id="A0A1G7YA30"/>
<dbReference type="EMBL" id="FNCJ01000006">
    <property type="protein sequence ID" value="SDG93237.1"/>
    <property type="molecule type" value="Genomic_DNA"/>
</dbReference>
<organism evidence="1 2">
    <name type="scientific">Paraburkholderia phenazinium</name>
    <dbReference type="NCBI Taxonomy" id="60549"/>
    <lineage>
        <taxon>Bacteria</taxon>
        <taxon>Pseudomonadati</taxon>
        <taxon>Pseudomonadota</taxon>
        <taxon>Betaproteobacteria</taxon>
        <taxon>Burkholderiales</taxon>
        <taxon>Burkholderiaceae</taxon>
        <taxon>Paraburkholderia</taxon>
    </lineage>
</organism>
<proteinExistence type="predicted"/>
<evidence type="ECO:0000313" key="1">
    <source>
        <dbReference type="EMBL" id="SDG93237.1"/>
    </source>
</evidence>
<name>A0A1G7YA30_9BURK</name>
<dbReference type="Proteomes" id="UP000199706">
    <property type="component" value="Unassembled WGS sequence"/>
</dbReference>
<reference evidence="1 2" key="1">
    <citation type="submission" date="2016-10" db="EMBL/GenBank/DDBJ databases">
        <authorList>
            <person name="de Groot N.N."/>
        </authorList>
    </citation>
    <scope>NUCLEOTIDE SEQUENCE [LARGE SCALE GENOMIC DNA]</scope>
    <source>
        <strain evidence="1 2">LMG 2247</strain>
    </source>
</reference>
<sequence>MTFKSQCPVCLGPVVHTQRQASHEAVQERVRVRDQRREAQVFREAVAQAEPEGRARLVPVVWHGDGCRDARRWWPRFIYAKGCFRYCNHLGTR</sequence>